<evidence type="ECO:0000256" key="1">
    <source>
        <dbReference type="ARBA" id="ARBA00022729"/>
    </source>
</evidence>
<dbReference type="InterPro" id="IPR026592">
    <property type="entry name" value="BamE"/>
</dbReference>
<dbReference type="HAMAP" id="MF_00925">
    <property type="entry name" value="OM_assembly_BamE"/>
    <property type="match status" value="1"/>
</dbReference>
<evidence type="ECO:0000256" key="4">
    <source>
        <dbReference type="HAMAP-Rule" id="MF_00925"/>
    </source>
</evidence>
<feature type="compositionally biased region" description="Polar residues" evidence="5">
    <location>
        <begin position="186"/>
        <end position="209"/>
    </location>
</feature>
<evidence type="ECO:0000256" key="5">
    <source>
        <dbReference type="SAM" id="MobiDB-lite"/>
    </source>
</evidence>
<feature type="signal peptide" evidence="6">
    <location>
        <begin position="1"/>
        <end position="29"/>
    </location>
</feature>
<gene>
    <name evidence="4" type="primary">bamE</name>
    <name evidence="8" type="ORF">Q8A64_06375</name>
</gene>
<feature type="chain" id="PRO_5047100409" description="Outer membrane protein assembly factor BamE" evidence="6">
    <location>
        <begin position="30"/>
        <end position="209"/>
    </location>
</feature>
<feature type="region of interest" description="Disordered" evidence="5">
    <location>
        <begin position="41"/>
        <end position="75"/>
    </location>
</feature>
<evidence type="ECO:0000313" key="9">
    <source>
        <dbReference type="Proteomes" id="UP001225596"/>
    </source>
</evidence>
<evidence type="ECO:0000256" key="3">
    <source>
        <dbReference type="ARBA" id="ARBA00023237"/>
    </source>
</evidence>
<organism evidence="8 9">
    <name type="scientific">Keguizhuia sedimenti</name>
    <dbReference type="NCBI Taxonomy" id="3064264"/>
    <lineage>
        <taxon>Bacteria</taxon>
        <taxon>Pseudomonadati</taxon>
        <taxon>Pseudomonadota</taxon>
        <taxon>Betaproteobacteria</taxon>
        <taxon>Burkholderiales</taxon>
        <taxon>Oxalobacteraceae</taxon>
        <taxon>Keguizhuia</taxon>
    </lineage>
</organism>
<keyword evidence="9" id="KW-1185">Reference proteome</keyword>
<comment type="subunit">
    <text evidence="4">Part of the Bam complex.</text>
</comment>
<dbReference type="EMBL" id="JAUYVH010000002">
    <property type="protein sequence ID" value="MDQ9170036.1"/>
    <property type="molecule type" value="Genomic_DNA"/>
</dbReference>
<comment type="similarity">
    <text evidence="4">Belongs to the BamE family.</text>
</comment>
<feature type="compositionally biased region" description="Low complexity" evidence="5">
    <location>
        <begin position="41"/>
        <end position="55"/>
    </location>
</feature>
<keyword evidence="3 4" id="KW-0998">Cell outer membrane</keyword>
<feature type="compositionally biased region" description="Polar residues" evidence="5">
    <location>
        <begin position="56"/>
        <end position="75"/>
    </location>
</feature>
<dbReference type="RefSeq" id="WP_338435954.1">
    <property type="nucleotide sequence ID" value="NZ_JAUYVH010000002.1"/>
</dbReference>
<comment type="caution">
    <text evidence="8">The sequence shown here is derived from an EMBL/GenBank/DDBJ whole genome shotgun (WGS) entry which is preliminary data.</text>
</comment>
<evidence type="ECO:0000313" key="8">
    <source>
        <dbReference type="EMBL" id="MDQ9170036.1"/>
    </source>
</evidence>
<dbReference type="Pfam" id="PF04355">
    <property type="entry name" value="BamE"/>
    <property type="match status" value="1"/>
</dbReference>
<dbReference type="InterPro" id="IPR037873">
    <property type="entry name" value="BamE-like"/>
</dbReference>
<proteinExistence type="inferred from homology"/>
<dbReference type="InterPro" id="IPR007450">
    <property type="entry name" value="BamE_dom"/>
</dbReference>
<reference evidence="8 9" key="1">
    <citation type="submission" date="2023-08" db="EMBL/GenBank/DDBJ databases">
        <title>Oxalobacteraceae gen .nov., isolated from river sludge outside the plant.</title>
        <authorList>
            <person name="Zhao S.Y."/>
        </authorList>
    </citation>
    <scope>NUCLEOTIDE SEQUENCE [LARGE SCALE GENOMIC DNA]</scope>
    <source>
        <strain evidence="8 9">R-40</strain>
    </source>
</reference>
<dbReference type="PANTHER" id="PTHR37482:SF1">
    <property type="entry name" value="OUTER MEMBRANE PROTEIN ASSEMBLY FACTOR BAME"/>
    <property type="match status" value="1"/>
</dbReference>
<accession>A0ABU1BM25</accession>
<name>A0ABU1BM25_9BURK</name>
<comment type="function">
    <text evidence="4">Part of the outer membrane protein assembly complex, which is involved in assembly and insertion of beta-barrel proteins into the outer membrane.</text>
</comment>
<keyword evidence="4" id="KW-0449">Lipoprotein</keyword>
<keyword evidence="4" id="KW-0564">Palmitate</keyword>
<dbReference type="Gene3D" id="3.30.1450.10">
    <property type="match status" value="1"/>
</dbReference>
<protein>
    <recommendedName>
        <fullName evidence="4">Outer membrane protein assembly factor BamE</fullName>
    </recommendedName>
</protein>
<dbReference type="PROSITE" id="PS51257">
    <property type="entry name" value="PROKAR_LIPOPROTEIN"/>
    <property type="match status" value="1"/>
</dbReference>
<feature type="region of interest" description="Disordered" evidence="5">
    <location>
        <begin position="180"/>
        <end position="209"/>
    </location>
</feature>
<evidence type="ECO:0000256" key="2">
    <source>
        <dbReference type="ARBA" id="ARBA00023136"/>
    </source>
</evidence>
<dbReference type="Proteomes" id="UP001225596">
    <property type="component" value="Unassembled WGS sequence"/>
</dbReference>
<feature type="domain" description="Outer membrane protein assembly factor BamE" evidence="7">
    <location>
        <begin position="98"/>
        <end position="167"/>
    </location>
</feature>
<sequence length="209" mass="22475">MRLASFHFGRLRGLTSGMLFLAVMGGLTACASKNPLIDEPAASAKPAPATASSNAESAPSTQNANTSTPTTSAGGVQTVKEKRFLGFLSPYRPDIQQGNFVSQEMVAQLKEGMTREQVIFVLGTPLLNDIFHADRWDYAFRYKKGNGEITNSRVTVFFKDNRLVRYEGGNLPTEEDYLARIAGTPKKTSSAQPSTPQQAAPSSAGGPQN</sequence>
<dbReference type="PANTHER" id="PTHR37482">
    <property type="entry name" value="OUTER MEMBRANE PROTEIN ASSEMBLY FACTOR BAME"/>
    <property type="match status" value="1"/>
</dbReference>
<evidence type="ECO:0000256" key="6">
    <source>
        <dbReference type="SAM" id="SignalP"/>
    </source>
</evidence>
<evidence type="ECO:0000259" key="7">
    <source>
        <dbReference type="Pfam" id="PF04355"/>
    </source>
</evidence>
<keyword evidence="2 4" id="KW-0472">Membrane</keyword>
<keyword evidence="1 4" id="KW-0732">Signal</keyword>
<comment type="subcellular location">
    <subcellularLocation>
        <location evidence="4">Cell outer membrane</location>
        <topology evidence="4">Lipid-anchor</topology>
    </subcellularLocation>
</comment>